<organism evidence="1 2">
    <name type="scientific">Nonomuraea polychroma</name>
    <dbReference type="NCBI Taxonomy" id="46176"/>
    <lineage>
        <taxon>Bacteria</taxon>
        <taxon>Bacillati</taxon>
        <taxon>Actinomycetota</taxon>
        <taxon>Actinomycetes</taxon>
        <taxon>Streptosporangiales</taxon>
        <taxon>Streptosporangiaceae</taxon>
        <taxon>Nonomuraea</taxon>
    </lineage>
</organism>
<dbReference type="RefSeq" id="WP_127935527.1">
    <property type="nucleotide sequence ID" value="NZ_SAUN01000001.1"/>
</dbReference>
<name>A0A438MCV4_9ACTN</name>
<dbReference type="Proteomes" id="UP000284824">
    <property type="component" value="Unassembled WGS sequence"/>
</dbReference>
<evidence type="ECO:0000313" key="2">
    <source>
        <dbReference type="Proteomes" id="UP000284824"/>
    </source>
</evidence>
<accession>A0A438MCV4</accession>
<protein>
    <submittedName>
        <fullName evidence="1">Uncharacterized protein</fullName>
    </submittedName>
</protein>
<dbReference type="InterPro" id="IPR045592">
    <property type="entry name" value="DUF6461"/>
</dbReference>
<dbReference type="EMBL" id="SAUN01000001">
    <property type="protein sequence ID" value="RVX43633.1"/>
    <property type="molecule type" value="Genomic_DNA"/>
</dbReference>
<dbReference type="OrthoDB" id="4198010at2"/>
<proteinExistence type="predicted"/>
<keyword evidence="2" id="KW-1185">Reference proteome</keyword>
<reference evidence="1 2" key="1">
    <citation type="submission" date="2019-01" db="EMBL/GenBank/DDBJ databases">
        <title>Sequencing the genomes of 1000 actinobacteria strains.</title>
        <authorList>
            <person name="Klenk H.-P."/>
        </authorList>
    </citation>
    <scope>NUCLEOTIDE SEQUENCE [LARGE SCALE GENOMIC DNA]</scope>
    <source>
        <strain evidence="1 2">DSM 43925</strain>
    </source>
</reference>
<evidence type="ECO:0000313" key="1">
    <source>
        <dbReference type="EMBL" id="RVX43633.1"/>
    </source>
</evidence>
<sequence>MTTDLLTPYRWLLQSDGPLGDIYCVSFFRGLRPVEVLHRFGGPGEPSTREMTFEELEEEVLEFVHGSDGGLGGGYVGVVEAGAWSVAVELWGWYASLVETAPRLSQGCEMVAVSRHDYAEDGFTYAVGGAVVSAFTPNRSYDRFGNDPRRLDDLMRRAGLALAEPDDDADWDDAVEHGLARTFVLAAEITGVPMSPALLNRPLLVGPVADAHT</sequence>
<dbReference type="Pfam" id="PF20062">
    <property type="entry name" value="DUF6461"/>
    <property type="match status" value="1"/>
</dbReference>
<gene>
    <name evidence="1" type="ORF">EDD27_6326</name>
</gene>
<dbReference type="AlphaFoldDB" id="A0A438MCV4"/>
<comment type="caution">
    <text evidence="1">The sequence shown here is derived from an EMBL/GenBank/DDBJ whole genome shotgun (WGS) entry which is preliminary data.</text>
</comment>